<protein>
    <submittedName>
        <fullName evidence="1">Uncharacterized protein</fullName>
    </submittedName>
</protein>
<evidence type="ECO:0000313" key="2">
    <source>
        <dbReference type="Proteomes" id="UP001148737"/>
    </source>
</evidence>
<organism evidence="1 2">
    <name type="scientific">Lecanicillium saksenae</name>
    <dbReference type="NCBI Taxonomy" id="468837"/>
    <lineage>
        <taxon>Eukaryota</taxon>
        <taxon>Fungi</taxon>
        <taxon>Dikarya</taxon>
        <taxon>Ascomycota</taxon>
        <taxon>Pezizomycotina</taxon>
        <taxon>Sordariomycetes</taxon>
        <taxon>Hypocreomycetidae</taxon>
        <taxon>Hypocreales</taxon>
        <taxon>Cordycipitaceae</taxon>
        <taxon>Lecanicillium</taxon>
    </lineage>
</organism>
<proteinExistence type="predicted"/>
<name>A0ACC1QZ02_9HYPO</name>
<reference evidence="1" key="1">
    <citation type="submission" date="2022-07" db="EMBL/GenBank/DDBJ databases">
        <title>Genome Sequence of Lecanicillium saksenae.</title>
        <authorList>
            <person name="Buettner E."/>
        </authorList>
    </citation>
    <scope>NUCLEOTIDE SEQUENCE</scope>
    <source>
        <strain evidence="1">VT-O1</strain>
    </source>
</reference>
<comment type="caution">
    <text evidence="1">The sequence shown here is derived from an EMBL/GenBank/DDBJ whole genome shotgun (WGS) entry which is preliminary data.</text>
</comment>
<keyword evidence="2" id="KW-1185">Reference proteome</keyword>
<dbReference type="EMBL" id="JANAKD010000248">
    <property type="protein sequence ID" value="KAJ3495778.1"/>
    <property type="molecule type" value="Genomic_DNA"/>
</dbReference>
<sequence length="339" mass="37916">MNIESTPSVYQNTRCIFTVANIEAAQPHKRRPLASFRSKEFIHRIDIISPRTWDASLEQLHNSVQYLKVKATLSQLLEKDFFLEHVKTGNISMISEGSPISGNTFSLCRGKLKLHLDKETYERSGLSGKPDERNGTRESLPKWFVSYDLQSPSMQHGKRGFDRLVYGCKSISGTPINWVCTLEDPSTTPGQLSCVKMLVKPTCYQIKTHQVITHPMPIIEDKLEADAAADLYEWLSLVRLGSPRVVYNDSIDPYLSRYSVPDSPPGETSVGRTSWDGLLNSSWASNLVSALLATCPEDSWFAISATDMPSGGLGGKSETTILKPPGQSSRYWMWDIKHS</sequence>
<dbReference type="Proteomes" id="UP001148737">
    <property type="component" value="Unassembled WGS sequence"/>
</dbReference>
<gene>
    <name evidence="1" type="ORF">NLG97_g3150</name>
</gene>
<evidence type="ECO:0000313" key="1">
    <source>
        <dbReference type="EMBL" id="KAJ3495778.1"/>
    </source>
</evidence>
<accession>A0ACC1QZ02</accession>